<reference evidence="2 3" key="1">
    <citation type="submission" date="2016-03" db="EMBL/GenBank/DDBJ databases">
        <authorList>
            <person name="Devillers H."/>
        </authorList>
    </citation>
    <scope>NUCLEOTIDE SEQUENCE [LARGE SCALE GENOMIC DNA]</scope>
    <source>
        <strain evidence="2">CBS 6772</strain>
    </source>
</reference>
<dbReference type="InterPro" id="IPR036047">
    <property type="entry name" value="F-box-like_dom_sf"/>
</dbReference>
<dbReference type="InterPro" id="IPR001810">
    <property type="entry name" value="F-box_dom"/>
</dbReference>
<evidence type="ECO:0000259" key="1">
    <source>
        <dbReference type="PROSITE" id="PS50181"/>
    </source>
</evidence>
<feature type="domain" description="F-box" evidence="1">
    <location>
        <begin position="1"/>
        <end position="44"/>
    </location>
</feature>
<gene>
    <name evidence="2" type="ORF">LAFE_0H08592G</name>
</gene>
<dbReference type="OrthoDB" id="4060589at2759"/>
<name>A0A1G4MK02_LACFM</name>
<dbReference type="AlphaFoldDB" id="A0A1G4MK02"/>
<sequence length="530" mass="61988">MLDQLPIEIIERVAAFLGQNDRVAVIYVCRMLRQKMVPLLYRNLYLNERSYCPSDVAPMLGNNWSALNFSMEHADKADQKFAALVRTLQNSPYLCSLVQRVHCTWHLDPAILHKLIGVLKERAPNLTEFENFLQLDVSKRISKFSKRLMSMDLPPPAVLPSEKVRTTYLEDLSKLTKSHCFQNITSLTIYVDATFFFPNYCPLSDKLRIRDLCLSLRGDVFEPDAFPSGRVSYADIFDTNALQKLTILSWYETSEVDVYEVFHIFELLEFVHIRELSLMSLFANDGFLKECLKRFHNLTKLKLDYMLDYPVPKSIIELLSCSPARVSLRYLDLRFEELDPPLITIDQDEVSLFEVNQTCKCDFCKHVFENILFRKYFPTQSSLAIKNFDDVNARHVLVQLLRLYPIIPYAHFVDTYPPVAYRARPLKDLVKKSNELLNKDSLFYDYQKDDDAVTEEDMISIYHAHIHSLRRTYDYFLQRLPNLEYLNINEVPTMVVDFAGDQKCNIPIFYSENYRSNQVYEIVDAEELFS</sequence>
<dbReference type="Proteomes" id="UP000190831">
    <property type="component" value="Chromosome H"/>
</dbReference>
<dbReference type="SUPFAM" id="SSF81383">
    <property type="entry name" value="F-box domain"/>
    <property type="match status" value="1"/>
</dbReference>
<dbReference type="EMBL" id="LT598491">
    <property type="protein sequence ID" value="SCW04214.1"/>
    <property type="molecule type" value="Genomic_DNA"/>
</dbReference>
<accession>A0A1G4MK02</accession>
<proteinExistence type="predicted"/>
<protein>
    <submittedName>
        <fullName evidence="2">LAFE_0H08592g1_1</fullName>
    </submittedName>
</protein>
<dbReference type="OMA" id="DEHQRCN"/>
<evidence type="ECO:0000313" key="3">
    <source>
        <dbReference type="Proteomes" id="UP000190831"/>
    </source>
</evidence>
<evidence type="ECO:0000313" key="2">
    <source>
        <dbReference type="EMBL" id="SCW04214.1"/>
    </source>
</evidence>
<dbReference type="PROSITE" id="PS50181">
    <property type="entry name" value="FBOX"/>
    <property type="match status" value="1"/>
</dbReference>
<keyword evidence="3" id="KW-1185">Reference proteome</keyword>
<organism evidence="2 3">
    <name type="scientific">Lachancea fermentati</name>
    <name type="common">Zygosaccharomyces fermentati</name>
    <dbReference type="NCBI Taxonomy" id="4955"/>
    <lineage>
        <taxon>Eukaryota</taxon>
        <taxon>Fungi</taxon>
        <taxon>Dikarya</taxon>
        <taxon>Ascomycota</taxon>
        <taxon>Saccharomycotina</taxon>
        <taxon>Saccharomycetes</taxon>
        <taxon>Saccharomycetales</taxon>
        <taxon>Saccharomycetaceae</taxon>
        <taxon>Lachancea</taxon>
    </lineage>
</organism>